<gene>
    <name evidence="1" type="ORF">DSM107014_01250</name>
</gene>
<dbReference type="InterPro" id="IPR014057">
    <property type="entry name" value="HI1420"/>
</dbReference>
<dbReference type="AlphaFoldDB" id="A0A941JNQ5"/>
<evidence type="ECO:0000313" key="1">
    <source>
        <dbReference type="EMBL" id="MBR8826528.1"/>
    </source>
</evidence>
<dbReference type="EMBL" id="JADQBC010000005">
    <property type="protein sequence ID" value="MBR8826528.1"/>
    <property type="molecule type" value="Genomic_DNA"/>
</dbReference>
<comment type="caution">
    <text evidence="1">The sequence shown here is derived from an EMBL/GenBank/DDBJ whole genome shotgun (WGS) entry which is preliminary data.</text>
</comment>
<dbReference type="GO" id="GO:0005525">
    <property type="term" value="F:GTP binding"/>
    <property type="evidence" value="ECO:0007669"/>
    <property type="project" value="InterPro"/>
</dbReference>
<dbReference type="GO" id="GO:0003924">
    <property type="term" value="F:GTPase activity"/>
    <property type="evidence" value="ECO:0007669"/>
    <property type="project" value="InterPro"/>
</dbReference>
<dbReference type="Proteomes" id="UP000767446">
    <property type="component" value="Unassembled WGS sequence"/>
</dbReference>
<dbReference type="InterPro" id="IPR036543">
    <property type="entry name" value="Guanylate-bd_C_sf"/>
</dbReference>
<protein>
    <submittedName>
        <fullName evidence="1">Transcriptional regulator</fullName>
    </submittedName>
</protein>
<sequence>MRLKDFCETFKSDFQEREFVVDYLQDCLEEGGITLFISALQELVKFYQINSKNPDKSLKQNSFLSQFLECQNPTFSEVYQVLKILELDLKLQLSSLNSTVG</sequence>
<reference evidence="1" key="1">
    <citation type="submission" date="2021-02" db="EMBL/GenBank/DDBJ databases">
        <title>Metagenome analyses of Stigonema ocellatum DSM 106950, Chlorogloea purpurea SAG 13.99 and Gomphosphaeria aponina DSM 107014.</title>
        <authorList>
            <person name="Marter P."/>
            <person name="Huang S."/>
        </authorList>
    </citation>
    <scope>NUCLEOTIDE SEQUENCE</scope>
    <source>
        <strain evidence="1">JP213</strain>
    </source>
</reference>
<accession>A0A941JNQ5</accession>
<proteinExistence type="predicted"/>
<dbReference type="SUPFAM" id="SSF48340">
    <property type="entry name" value="Interferon-induced guanylate-binding protein 1 (GBP1), C-terminal domain"/>
    <property type="match status" value="1"/>
</dbReference>
<dbReference type="Pfam" id="PF21716">
    <property type="entry name" value="dnstrm_HI1420"/>
    <property type="match status" value="1"/>
</dbReference>
<name>A0A941JNQ5_9CHRO</name>
<evidence type="ECO:0000313" key="2">
    <source>
        <dbReference type="Proteomes" id="UP000767446"/>
    </source>
</evidence>
<organism evidence="1 2">
    <name type="scientific">Gomphosphaeria aponina SAG 52.96 = DSM 107014</name>
    <dbReference type="NCBI Taxonomy" id="1521640"/>
    <lineage>
        <taxon>Bacteria</taxon>
        <taxon>Bacillati</taxon>
        <taxon>Cyanobacteriota</taxon>
        <taxon>Cyanophyceae</taxon>
        <taxon>Oscillatoriophycideae</taxon>
        <taxon>Chroococcales</taxon>
        <taxon>Gomphosphaeriaceae</taxon>
        <taxon>Gomphosphaeria</taxon>
    </lineage>
</organism>